<dbReference type="PANTHER" id="PTHR33751">
    <property type="entry name" value="CBB3-TYPE CYTOCHROME C OXIDASE SUBUNIT FIXP"/>
    <property type="match status" value="1"/>
</dbReference>
<dbReference type="Proteomes" id="UP000256478">
    <property type="component" value="Unassembled WGS sequence"/>
</dbReference>
<evidence type="ECO:0000256" key="3">
    <source>
        <dbReference type="ARBA" id="ARBA00022723"/>
    </source>
</evidence>
<dbReference type="Pfam" id="PF00034">
    <property type="entry name" value="Cytochrom_C"/>
    <property type="match status" value="2"/>
</dbReference>
<dbReference type="GO" id="GO:0020037">
    <property type="term" value="F:heme binding"/>
    <property type="evidence" value="ECO:0007669"/>
    <property type="project" value="InterPro"/>
</dbReference>
<dbReference type="Gene3D" id="1.10.760.10">
    <property type="entry name" value="Cytochrome c-like domain"/>
    <property type="match status" value="2"/>
</dbReference>
<keyword evidence="5 6" id="KW-0408">Iron</keyword>
<gene>
    <name evidence="8" type="ORF">DXX93_20020</name>
</gene>
<dbReference type="SUPFAM" id="SSF46626">
    <property type="entry name" value="Cytochrome c"/>
    <property type="match status" value="2"/>
</dbReference>
<proteinExistence type="predicted"/>
<evidence type="ECO:0000259" key="7">
    <source>
        <dbReference type="PROSITE" id="PS51007"/>
    </source>
</evidence>
<evidence type="ECO:0000256" key="4">
    <source>
        <dbReference type="ARBA" id="ARBA00022982"/>
    </source>
</evidence>
<dbReference type="GO" id="GO:0005506">
    <property type="term" value="F:iron ion binding"/>
    <property type="evidence" value="ECO:0007669"/>
    <property type="project" value="InterPro"/>
</dbReference>
<organism evidence="8 9">
    <name type="scientific">Thalassotalea euphylliae</name>
    <dbReference type="NCBI Taxonomy" id="1655234"/>
    <lineage>
        <taxon>Bacteria</taxon>
        <taxon>Pseudomonadati</taxon>
        <taxon>Pseudomonadota</taxon>
        <taxon>Gammaproteobacteria</taxon>
        <taxon>Alteromonadales</taxon>
        <taxon>Colwelliaceae</taxon>
        <taxon>Thalassotalea</taxon>
    </lineage>
</organism>
<keyword evidence="3 6" id="KW-0479">Metal-binding</keyword>
<dbReference type="InterPro" id="IPR050597">
    <property type="entry name" value="Cytochrome_c_Oxidase_Subunit"/>
</dbReference>
<feature type="domain" description="Cytochrome c" evidence="7">
    <location>
        <begin position="129"/>
        <end position="219"/>
    </location>
</feature>
<accession>A0A3E0TX67</accession>
<evidence type="ECO:0000313" key="9">
    <source>
        <dbReference type="Proteomes" id="UP000256478"/>
    </source>
</evidence>
<dbReference type="GO" id="GO:0009055">
    <property type="term" value="F:electron transfer activity"/>
    <property type="evidence" value="ECO:0007669"/>
    <property type="project" value="InterPro"/>
</dbReference>
<reference evidence="8 9" key="1">
    <citation type="submission" date="2018-08" db="EMBL/GenBank/DDBJ databases">
        <title>Thalassotalea euphylliae genome.</title>
        <authorList>
            <person name="Summers S."/>
            <person name="Rice S.A."/>
            <person name="Freckelton M.L."/>
            <person name="Nedved B.T."/>
            <person name="Hadfield M.G."/>
        </authorList>
    </citation>
    <scope>NUCLEOTIDE SEQUENCE [LARGE SCALE GENOMIC DNA]</scope>
    <source>
        <strain evidence="8 9">H1</strain>
    </source>
</reference>
<evidence type="ECO:0000256" key="1">
    <source>
        <dbReference type="ARBA" id="ARBA00022448"/>
    </source>
</evidence>
<dbReference type="PANTHER" id="PTHR33751:SF9">
    <property type="entry name" value="CYTOCHROME C4"/>
    <property type="match status" value="1"/>
</dbReference>
<comment type="caution">
    <text evidence="8">The sequence shown here is derived from an EMBL/GenBank/DDBJ whole genome shotgun (WGS) entry which is preliminary data.</text>
</comment>
<dbReference type="InterPro" id="IPR009056">
    <property type="entry name" value="Cyt_c-like_dom"/>
</dbReference>
<dbReference type="InterPro" id="IPR008168">
    <property type="entry name" value="Cyt_C_IC"/>
</dbReference>
<protein>
    <submittedName>
        <fullName evidence="8">Cytochrome c4</fullName>
    </submittedName>
</protein>
<feature type="domain" description="Cytochrome c" evidence="7">
    <location>
        <begin position="42"/>
        <end position="120"/>
    </location>
</feature>
<keyword evidence="1" id="KW-0813">Transport</keyword>
<name>A0A3E0TX67_9GAMM</name>
<dbReference type="PRINTS" id="PR00605">
    <property type="entry name" value="CYTCHROMECIC"/>
</dbReference>
<dbReference type="PROSITE" id="PS51007">
    <property type="entry name" value="CYTC"/>
    <property type="match status" value="2"/>
</dbReference>
<dbReference type="EMBL" id="QUOU01000001">
    <property type="protein sequence ID" value="REL29049.1"/>
    <property type="molecule type" value="Genomic_DNA"/>
</dbReference>
<evidence type="ECO:0000256" key="2">
    <source>
        <dbReference type="ARBA" id="ARBA00022617"/>
    </source>
</evidence>
<keyword evidence="2 6" id="KW-0349">Heme</keyword>
<evidence type="ECO:0000256" key="6">
    <source>
        <dbReference type="PROSITE-ProRule" id="PRU00433"/>
    </source>
</evidence>
<dbReference type="InterPro" id="IPR036909">
    <property type="entry name" value="Cyt_c-like_dom_sf"/>
</dbReference>
<sequence>MGQFAGPLTEQEIADLGAYFKDPAAVANVAPKKVKAAVAVLGDIELGKANSATCVACHGTDGNAQLAMYPKIAGQHEGYLLKQLQEFKSGTRNNGIMAGMVAALSDEDMKNLAAYFASQTTSKVVKPETVNEAGRKLYFGGDAARGITACAACHSPSGEGMQHAKFPALLNQHGDYVKAQLEQFRSGARGNDANAMMRNIAVKLTDEDIANITAFIQSL</sequence>
<evidence type="ECO:0000256" key="5">
    <source>
        <dbReference type="ARBA" id="ARBA00023004"/>
    </source>
</evidence>
<dbReference type="OrthoDB" id="9773456at2"/>
<dbReference type="AlphaFoldDB" id="A0A3E0TX67"/>
<evidence type="ECO:0000313" key="8">
    <source>
        <dbReference type="EMBL" id="REL29049.1"/>
    </source>
</evidence>
<keyword evidence="4" id="KW-0249">Electron transport</keyword>